<dbReference type="PANTHER" id="PTHR42951">
    <property type="entry name" value="METALLO-BETA-LACTAMASE DOMAIN-CONTAINING"/>
    <property type="match status" value="1"/>
</dbReference>
<dbReference type="InterPro" id="IPR036866">
    <property type="entry name" value="RibonucZ/Hydroxyglut_hydro"/>
</dbReference>
<dbReference type="AlphaFoldDB" id="A0A832ZUW1"/>
<dbReference type="InterPro" id="IPR050855">
    <property type="entry name" value="NDM-1-like"/>
</dbReference>
<name>A0A832ZUW1_CALS0</name>
<dbReference type="EMBL" id="DQVM01000042">
    <property type="protein sequence ID" value="HIQ29380.1"/>
    <property type="molecule type" value="Genomic_DNA"/>
</dbReference>
<accession>A0A832ZUW1</accession>
<evidence type="ECO:0000313" key="3">
    <source>
        <dbReference type="Proteomes" id="UP000608579"/>
    </source>
</evidence>
<dbReference type="Gene3D" id="3.60.15.10">
    <property type="entry name" value="Ribonuclease Z/Hydroxyacylglutathione hydrolase-like"/>
    <property type="match status" value="1"/>
</dbReference>
<dbReference type="InterPro" id="IPR037482">
    <property type="entry name" value="ST1585_MBL-fold"/>
</dbReference>
<dbReference type="SUPFAM" id="SSF56281">
    <property type="entry name" value="Metallo-hydrolase/oxidoreductase"/>
    <property type="match status" value="1"/>
</dbReference>
<organism evidence="2 3">
    <name type="scientific">Caldiarchaeum subterraneum</name>
    <dbReference type="NCBI Taxonomy" id="311458"/>
    <lineage>
        <taxon>Archaea</taxon>
        <taxon>Nitrososphaerota</taxon>
        <taxon>Candidatus Caldarchaeales</taxon>
        <taxon>Candidatus Caldarchaeaceae</taxon>
        <taxon>Candidatus Caldarchaeum</taxon>
    </lineage>
</organism>
<comment type="caution">
    <text evidence="2">The sequence shown here is derived from an EMBL/GenBank/DDBJ whole genome shotgun (WGS) entry which is preliminary data.</text>
</comment>
<dbReference type="Pfam" id="PF00753">
    <property type="entry name" value="Lactamase_B"/>
    <property type="match status" value="1"/>
</dbReference>
<evidence type="ECO:0000313" key="2">
    <source>
        <dbReference type="EMBL" id="HIQ29380.1"/>
    </source>
</evidence>
<feature type="domain" description="Metallo-beta-lactamase" evidence="1">
    <location>
        <begin position="22"/>
        <end position="218"/>
    </location>
</feature>
<dbReference type="InterPro" id="IPR001279">
    <property type="entry name" value="Metallo-B-lactamas"/>
</dbReference>
<dbReference type="PANTHER" id="PTHR42951:SF22">
    <property type="entry name" value="METALLO BETA-LACTAMASE SUPERFAMILY LIPOPROTEIN"/>
    <property type="match status" value="1"/>
</dbReference>
<keyword evidence="2" id="KW-0378">Hydrolase</keyword>
<dbReference type="GO" id="GO:0016787">
    <property type="term" value="F:hydrolase activity"/>
    <property type="evidence" value="ECO:0007669"/>
    <property type="project" value="UniProtKB-KW"/>
</dbReference>
<dbReference type="CDD" id="cd07726">
    <property type="entry name" value="ST1585-like_MBL-fold"/>
    <property type="match status" value="1"/>
</dbReference>
<dbReference type="SMART" id="SM00849">
    <property type="entry name" value="Lactamase_B"/>
    <property type="match status" value="1"/>
</dbReference>
<dbReference type="Proteomes" id="UP000608579">
    <property type="component" value="Unassembled WGS sequence"/>
</dbReference>
<protein>
    <submittedName>
        <fullName evidence="2">MBL fold metallo-hydrolase</fullName>
    </submittedName>
</protein>
<reference evidence="2" key="1">
    <citation type="journal article" date="2020" name="ISME J.">
        <title>Gammaproteobacteria mediating utilization of methyl-, sulfur- and petroleum organic compounds in deep ocean hydrothermal plumes.</title>
        <authorList>
            <person name="Zhou Z."/>
            <person name="Liu Y."/>
            <person name="Pan J."/>
            <person name="Cron B.R."/>
            <person name="Toner B.M."/>
            <person name="Anantharaman K."/>
            <person name="Breier J.A."/>
            <person name="Dick G.J."/>
            <person name="Li M."/>
        </authorList>
    </citation>
    <scope>NUCLEOTIDE SEQUENCE</scope>
    <source>
        <strain evidence="2">SZUA-1515</strain>
    </source>
</reference>
<proteinExistence type="predicted"/>
<gene>
    <name evidence="2" type="ORF">EYH45_02320</name>
</gene>
<sequence>MLSKVAEGVYVIDTGGLGFERTVACYLVVGDKVALVDNGYARGFERVLSALKEAGVSKLDYIIPTHVHLDHFGATGKLANHFPEARVIAHKRAVKHVINPSKVLESAATVFGENVVKSFGETIPVEEARVEAADDGSELNLGGVSLLFIYTPGHAPHQMSVMVEDQHILVTADAVFMNFPSFPALIPTTPPPSFNPEEAEKSLKKLGEMQPTLLLTPHFGPKEAGETYIQHNIDRMWRWVREVERLSKEGRRMDEIVDQLVGLLCSEAGVENAPPYVISSVRTSVMGLLHLLGRL</sequence>
<evidence type="ECO:0000259" key="1">
    <source>
        <dbReference type="SMART" id="SM00849"/>
    </source>
</evidence>